<organism evidence="1">
    <name type="scientific">viral metagenome</name>
    <dbReference type="NCBI Taxonomy" id="1070528"/>
    <lineage>
        <taxon>unclassified sequences</taxon>
        <taxon>metagenomes</taxon>
        <taxon>organismal metagenomes</taxon>
    </lineage>
</organism>
<proteinExistence type="predicted"/>
<dbReference type="AlphaFoldDB" id="A0A6C0K2T4"/>
<dbReference type="EMBL" id="MN740785">
    <property type="protein sequence ID" value="QHU11451.1"/>
    <property type="molecule type" value="Genomic_DNA"/>
</dbReference>
<reference evidence="1" key="1">
    <citation type="journal article" date="2020" name="Nature">
        <title>Giant virus diversity and host interactions through global metagenomics.</title>
        <authorList>
            <person name="Schulz F."/>
            <person name="Roux S."/>
            <person name="Paez-Espino D."/>
            <person name="Jungbluth S."/>
            <person name="Walsh D.A."/>
            <person name="Denef V.J."/>
            <person name="McMahon K.D."/>
            <person name="Konstantinidis K.T."/>
            <person name="Eloe-Fadrosh E.A."/>
            <person name="Kyrpides N.C."/>
            <person name="Woyke T."/>
        </authorList>
    </citation>
    <scope>NUCLEOTIDE SEQUENCE</scope>
    <source>
        <strain evidence="1">GVMAG-S-1101169-75</strain>
    </source>
</reference>
<protein>
    <submittedName>
        <fullName evidence="1">Uncharacterized protein</fullName>
    </submittedName>
</protein>
<evidence type="ECO:0000313" key="1">
    <source>
        <dbReference type="EMBL" id="QHU11451.1"/>
    </source>
</evidence>
<accession>A0A6C0K2T4</accession>
<sequence>MSGVVGRLNVDLQRQIHDYVGSGDALDTFRMAVVPELIKKIRFLQFKFDQTCTVRNYSERTFKCVKNGRIYGSYRREGLLYLGKKSKHF</sequence>
<name>A0A6C0K2T4_9ZZZZ</name>